<dbReference type="Pfam" id="PF13499">
    <property type="entry name" value="EF-hand_7"/>
    <property type="match status" value="1"/>
</dbReference>
<keyword evidence="3" id="KW-0518">Myosin</keyword>
<dbReference type="SMART" id="SM00054">
    <property type="entry name" value="EFh"/>
    <property type="match status" value="2"/>
</dbReference>
<evidence type="ECO:0000259" key="6">
    <source>
        <dbReference type="PROSITE" id="PS50222"/>
    </source>
</evidence>
<keyword evidence="8" id="KW-1185">Reference proteome</keyword>
<comment type="caution">
    <text evidence="7">The sequence shown here is derived from an EMBL/GenBank/DDBJ whole genome shotgun (WGS) entry which is preliminary data.</text>
</comment>
<dbReference type="SUPFAM" id="SSF47473">
    <property type="entry name" value="EF-hand"/>
    <property type="match status" value="1"/>
</dbReference>
<sequence>MAKSPKQQKQQTKTPQNLTDDQLTEIKEAFDLFKSDNAKLEITQLKYACRALGIELSQKEKDLLKFYTLAQFTDLVSSLIPKRDSPSTLEQAFKLFDKDESGKISFEDLKLVAVNLGEECTDRDLQEMIEFADLDGDGQISKHEFMELISGKRIL</sequence>
<evidence type="ECO:0000256" key="2">
    <source>
        <dbReference type="ARBA" id="ARBA00022837"/>
    </source>
</evidence>
<dbReference type="FunFam" id="1.10.238.10:FF:000001">
    <property type="entry name" value="Calmodulin 1"/>
    <property type="match status" value="1"/>
</dbReference>
<name>A0A8J4PY41_9MYCE</name>
<organism evidence="7 8">
    <name type="scientific">Polysphondylium violaceum</name>
    <dbReference type="NCBI Taxonomy" id="133409"/>
    <lineage>
        <taxon>Eukaryota</taxon>
        <taxon>Amoebozoa</taxon>
        <taxon>Evosea</taxon>
        <taxon>Eumycetozoa</taxon>
        <taxon>Dictyostelia</taxon>
        <taxon>Dictyosteliales</taxon>
        <taxon>Dictyosteliaceae</taxon>
        <taxon>Polysphondylium</taxon>
    </lineage>
</organism>
<dbReference type="Proteomes" id="UP000695562">
    <property type="component" value="Unassembled WGS sequence"/>
</dbReference>
<proteinExistence type="predicted"/>
<feature type="domain" description="EF-hand" evidence="6">
    <location>
        <begin position="120"/>
        <end position="155"/>
    </location>
</feature>
<evidence type="ECO:0000313" key="8">
    <source>
        <dbReference type="Proteomes" id="UP000695562"/>
    </source>
</evidence>
<dbReference type="OrthoDB" id="343296at2759"/>
<dbReference type="InterPro" id="IPR018247">
    <property type="entry name" value="EF_Hand_1_Ca_BS"/>
</dbReference>
<protein>
    <recommendedName>
        <fullName evidence="6">EF-hand domain-containing protein</fullName>
    </recommendedName>
</protein>
<dbReference type="InterPro" id="IPR011992">
    <property type="entry name" value="EF-hand-dom_pair"/>
</dbReference>
<evidence type="ECO:0000256" key="3">
    <source>
        <dbReference type="ARBA" id="ARBA00023123"/>
    </source>
</evidence>
<dbReference type="InterPro" id="IPR050145">
    <property type="entry name" value="Centrin_CML-like"/>
</dbReference>
<dbReference type="AlphaFoldDB" id="A0A8J4PY41"/>
<dbReference type="InterPro" id="IPR002048">
    <property type="entry name" value="EF_hand_dom"/>
</dbReference>
<evidence type="ECO:0000313" key="7">
    <source>
        <dbReference type="EMBL" id="KAF2076041.1"/>
    </source>
</evidence>
<keyword evidence="1" id="KW-0677">Repeat</keyword>
<feature type="region of interest" description="Disordered" evidence="5">
    <location>
        <begin position="1"/>
        <end position="20"/>
    </location>
</feature>
<feature type="domain" description="EF-hand" evidence="6">
    <location>
        <begin position="84"/>
        <end position="119"/>
    </location>
</feature>
<dbReference type="CDD" id="cd00051">
    <property type="entry name" value="EFh"/>
    <property type="match status" value="1"/>
</dbReference>
<feature type="compositionally biased region" description="Low complexity" evidence="5">
    <location>
        <begin position="1"/>
        <end position="16"/>
    </location>
</feature>
<keyword evidence="4" id="KW-0505">Motor protein</keyword>
<dbReference type="EMBL" id="AJWJ01000075">
    <property type="protein sequence ID" value="KAF2076041.1"/>
    <property type="molecule type" value="Genomic_DNA"/>
</dbReference>
<evidence type="ECO:0000256" key="4">
    <source>
        <dbReference type="ARBA" id="ARBA00023175"/>
    </source>
</evidence>
<gene>
    <name evidence="7" type="ORF">CYY_002655</name>
</gene>
<dbReference type="PROSITE" id="PS50222">
    <property type="entry name" value="EF_HAND_2"/>
    <property type="match status" value="2"/>
</dbReference>
<dbReference type="Gene3D" id="1.10.238.10">
    <property type="entry name" value="EF-hand"/>
    <property type="match status" value="2"/>
</dbReference>
<dbReference type="GO" id="GO:0005509">
    <property type="term" value="F:calcium ion binding"/>
    <property type="evidence" value="ECO:0007669"/>
    <property type="project" value="InterPro"/>
</dbReference>
<dbReference type="PANTHER" id="PTHR23050">
    <property type="entry name" value="CALCIUM BINDING PROTEIN"/>
    <property type="match status" value="1"/>
</dbReference>
<keyword evidence="2" id="KW-0106">Calcium</keyword>
<accession>A0A8J4PY41</accession>
<reference evidence="7" key="1">
    <citation type="submission" date="2020-01" db="EMBL/GenBank/DDBJ databases">
        <title>Development of genomics and gene disruption for Polysphondylium violaceum indicates a role for the polyketide synthase stlB in stalk morphogenesis.</title>
        <authorList>
            <person name="Narita B."/>
            <person name="Kawabe Y."/>
            <person name="Kin K."/>
            <person name="Saito T."/>
            <person name="Gibbs R."/>
            <person name="Kuspa A."/>
            <person name="Muzny D."/>
            <person name="Queller D."/>
            <person name="Richards S."/>
            <person name="Strassman J."/>
            <person name="Sucgang R."/>
            <person name="Worley K."/>
            <person name="Schaap P."/>
        </authorList>
    </citation>
    <scope>NUCLEOTIDE SEQUENCE</scope>
    <source>
        <strain evidence="7">QSvi11</strain>
    </source>
</reference>
<dbReference type="GO" id="GO:0016459">
    <property type="term" value="C:myosin complex"/>
    <property type="evidence" value="ECO:0007669"/>
    <property type="project" value="UniProtKB-KW"/>
</dbReference>
<evidence type="ECO:0000256" key="1">
    <source>
        <dbReference type="ARBA" id="ARBA00022737"/>
    </source>
</evidence>
<dbReference type="PROSITE" id="PS00018">
    <property type="entry name" value="EF_HAND_1"/>
    <property type="match status" value="2"/>
</dbReference>
<evidence type="ECO:0000256" key="5">
    <source>
        <dbReference type="SAM" id="MobiDB-lite"/>
    </source>
</evidence>